<keyword evidence="1" id="KW-0812">Transmembrane</keyword>
<keyword evidence="3" id="KW-1185">Reference proteome</keyword>
<dbReference type="Proteomes" id="UP000184420">
    <property type="component" value="Unassembled WGS sequence"/>
</dbReference>
<evidence type="ECO:0000313" key="3">
    <source>
        <dbReference type="Proteomes" id="UP000184420"/>
    </source>
</evidence>
<organism evidence="2 3">
    <name type="scientific">Chitinophaga jiangningensis</name>
    <dbReference type="NCBI Taxonomy" id="1419482"/>
    <lineage>
        <taxon>Bacteria</taxon>
        <taxon>Pseudomonadati</taxon>
        <taxon>Bacteroidota</taxon>
        <taxon>Chitinophagia</taxon>
        <taxon>Chitinophagales</taxon>
        <taxon>Chitinophagaceae</taxon>
        <taxon>Chitinophaga</taxon>
    </lineage>
</organism>
<dbReference type="EMBL" id="FRBL01000005">
    <property type="protein sequence ID" value="SHL79997.1"/>
    <property type="molecule type" value="Genomic_DNA"/>
</dbReference>
<evidence type="ECO:0000313" key="2">
    <source>
        <dbReference type="EMBL" id="SHL79997.1"/>
    </source>
</evidence>
<protein>
    <submittedName>
        <fullName evidence="2">Uncharacterized protein</fullName>
    </submittedName>
</protein>
<evidence type="ECO:0000256" key="1">
    <source>
        <dbReference type="SAM" id="Phobius"/>
    </source>
</evidence>
<reference evidence="2 3" key="1">
    <citation type="submission" date="2016-11" db="EMBL/GenBank/DDBJ databases">
        <authorList>
            <person name="Jaros S."/>
            <person name="Januszkiewicz K."/>
            <person name="Wedrychowicz H."/>
        </authorList>
    </citation>
    <scope>NUCLEOTIDE SEQUENCE [LARGE SCALE GENOMIC DNA]</scope>
    <source>
        <strain evidence="2 3">DSM 27406</strain>
    </source>
</reference>
<gene>
    <name evidence="2" type="ORF">SAMN05444266_10532</name>
</gene>
<keyword evidence="1" id="KW-0472">Membrane</keyword>
<dbReference type="AlphaFoldDB" id="A0A1M7DKS4"/>
<feature type="transmembrane region" description="Helical" evidence="1">
    <location>
        <begin position="6"/>
        <end position="21"/>
    </location>
</feature>
<proteinExistence type="predicted"/>
<accession>A0A1M7DKS4</accession>
<name>A0A1M7DKS4_9BACT</name>
<sequence>MLVPFIALVVVLIGVVVYLVMQSNRKTKDRGNG</sequence>
<keyword evidence="1" id="KW-1133">Transmembrane helix</keyword>